<dbReference type="PROSITE" id="PS50931">
    <property type="entry name" value="HTH_LYSR"/>
    <property type="match status" value="1"/>
</dbReference>
<evidence type="ECO:0000256" key="3">
    <source>
        <dbReference type="ARBA" id="ARBA00023125"/>
    </source>
</evidence>
<dbReference type="GO" id="GO:0003700">
    <property type="term" value="F:DNA-binding transcription factor activity"/>
    <property type="evidence" value="ECO:0007669"/>
    <property type="project" value="InterPro"/>
</dbReference>
<dbReference type="CDD" id="cd05466">
    <property type="entry name" value="PBP2_LTTR_substrate"/>
    <property type="match status" value="1"/>
</dbReference>
<dbReference type="STRING" id="1121331.SAMN02745248_01316"/>
<dbReference type="Pfam" id="PF00126">
    <property type="entry name" value="HTH_1"/>
    <property type="match status" value="1"/>
</dbReference>
<evidence type="ECO:0000256" key="4">
    <source>
        <dbReference type="ARBA" id="ARBA00023163"/>
    </source>
</evidence>
<sequence length="297" mass="33367">MKFDVNLELYKIFKTVAEQGSFSLAAKKMYISQPAVSQAINQLESQLSVTLFKRTSRGVSLTSEGNMLFQYVESGLNTIEAGEEKLFNMTKLYCGEIKISAGDTLVKHYLMPYLGRFNQLYPDIKVKVINRTSIESIELVKAGTVDMAFVNLPVEDLDLNIESCLKVHDIFVAGKKFKEAGEKVISYEDLSRYPLVMLEQESSSRRYVSNCFLKEGIILEPEIQLGSYDLLTEFAQIGFGISCVVEEFSRKDIENMNLTKVNLAKPIKAREIGMCYLKNSPLSLASKAFAHIISGKI</sequence>
<reference evidence="6 7" key="1">
    <citation type="submission" date="2016-11" db="EMBL/GenBank/DDBJ databases">
        <authorList>
            <person name="Jaros S."/>
            <person name="Januszkiewicz K."/>
            <person name="Wedrychowicz H."/>
        </authorList>
    </citation>
    <scope>NUCLEOTIDE SEQUENCE [LARGE SCALE GENOMIC DNA]</scope>
    <source>
        <strain evidence="6 7">DSM 3090</strain>
    </source>
</reference>
<dbReference type="Pfam" id="PF03466">
    <property type="entry name" value="LysR_substrate"/>
    <property type="match status" value="1"/>
</dbReference>
<dbReference type="RefSeq" id="WP_072903324.1">
    <property type="nucleotide sequence ID" value="NZ_FRAD01000009.1"/>
</dbReference>
<dbReference type="PRINTS" id="PR00039">
    <property type="entry name" value="HTHLYSR"/>
</dbReference>
<dbReference type="EMBL" id="FRAD01000009">
    <property type="protein sequence ID" value="SHJ91970.1"/>
    <property type="molecule type" value="Genomic_DNA"/>
</dbReference>
<dbReference type="OrthoDB" id="9778774at2"/>
<dbReference type="PANTHER" id="PTHR30126:SF64">
    <property type="entry name" value="HTH-TYPE TRANSCRIPTIONAL REGULATOR CITR"/>
    <property type="match status" value="1"/>
</dbReference>
<evidence type="ECO:0000259" key="5">
    <source>
        <dbReference type="PROSITE" id="PS50931"/>
    </source>
</evidence>
<dbReference type="PANTHER" id="PTHR30126">
    <property type="entry name" value="HTH-TYPE TRANSCRIPTIONAL REGULATOR"/>
    <property type="match status" value="1"/>
</dbReference>
<keyword evidence="7" id="KW-1185">Reference proteome</keyword>
<proteinExistence type="inferred from homology"/>
<comment type="similarity">
    <text evidence="1">Belongs to the LysR transcriptional regulatory family.</text>
</comment>
<keyword evidence="4" id="KW-0804">Transcription</keyword>
<dbReference type="InterPro" id="IPR036390">
    <property type="entry name" value="WH_DNA-bd_sf"/>
</dbReference>
<dbReference type="InterPro" id="IPR005119">
    <property type="entry name" value="LysR_subst-bd"/>
</dbReference>
<dbReference type="Gene3D" id="3.40.190.290">
    <property type="match status" value="1"/>
</dbReference>
<protein>
    <submittedName>
        <fullName evidence="6">DNA-binding transcriptional regulator, LysR family</fullName>
    </submittedName>
</protein>
<accession>A0A1M6N8A2</accession>
<feature type="domain" description="HTH lysR-type" evidence="5">
    <location>
        <begin position="5"/>
        <end position="62"/>
    </location>
</feature>
<dbReference type="Proteomes" id="UP000183952">
    <property type="component" value="Unassembled WGS sequence"/>
</dbReference>
<evidence type="ECO:0000256" key="2">
    <source>
        <dbReference type="ARBA" id="ARBA00023015"/>
    </source>
</evidence>
<name>A0A1M6N8A2_9CLOT</name>
<organism evidence="6 7">
    <name type="scientific">Hathewaya proteolytica DSM 3090</name>
    <dbReference type="NCBI Taxonomy" id="1121331"/>
    <lineage>
        <taxon>Bacteria</taxon>
        <taxon>Bacillati</taxon>
        <taxon>Bacillota</taxon>
        <taxon>Clostridia</taxon>
        <taxon>Eubacteriales</taxon>
        <taxon>Clostridiaceae</taxon>
        <taxon>Hathewaya</taxon>
    </lineage>
</organism>
<gene>
    <name evidence="6" type="ORF">SAMN02745248_01316</name>
</gene>
<dbReference type="FunFam" id="1.10.10.10:FF:000001">
    <property type="entry name" value="LysR family transcriptional regulator"/>
    <property type="match status" value="1"/>
</dbReference>
<evidence type="ECO:0000313" key="7">
    <source>
        <dbReference type="Proteomes" id="UP000183952"/>
    </source>
</evidence>
<dbReference type="InterPro" id="IPR036388">
    <property type="entry name" value="WH-like_DNA-bd_sf"/>
</dbReference>
<dbReference type="GO" id="GO:0000976">
    <property type="term" value="F:transcription cis-regulatory region binding"/>
    <property type="evidence" value="ECO:0007669"/>
    <property type="project" value="TreeGrafter"/>
</dbReference>
<dbReference type="SUPFAM" id="SSF53850">
    <property type="entry name" value="Periplasmic binding protein-like II"/>
    <property type="match status" value="1"/>
</dbReference>
<dbReference type="AlphaFoldDB" id="A0A1M6N8A2"/>
<keyword evidence="3 6" id="KW-0238">DNA-binding</keyword>
<evidence type="ECO:0000313" key="6">
    <source>
        <dbReference type="EMBL" id="SHJ91970.1"/>
    </source>
</evidence>
<evidence type="ECO:0000256" key="1">
    <source>
        <dbReference type="ARBA" id="ARBA00009437"/>
    </source>
</evidence>
<dbReference type="InterPro" id="IPR000847">
    <property type="entry name" value="LysR_HTH_N"/>
</dbReference>
<dbReference type="SUPFAM" id="SSF46785">
    <property type="entry name" value="Winged helix' DNA-binding domain"/>
    <property type="match status" value="1"/>
</dbReference>
<keyword evidence="2" id="KW-0805">Transcription regulation</keyword>
<dbReference type="Gene3D" id="1.10.10.10">
    <property type="entry name" value="Winged helix-like DNA-binding domain superfamily/Winged helix DNA-binding domain"/>
    <property type="match status" value="1"/>
</dbReference>